<dbReference type="AlphaFoldDB" id="A0A292GM78"/>
<evidence type="ECO:0000256" key="8">
    <source>
        <dbReference type="ARBA" id="ARBA00023157"/>
    </source>
</evidence>
<evidence type="ECO:0000256" key="5">
    <source>
        <dbReference type="ARBA" id="ARBA00022729"/>
    </source>
</evidence>
<feature type="chain" id="PRO_5013285138" evidence="9">
    <location>
        <begin position="21"/>
        <end position="65"/>
    </location>
</feature>
<organism evidence="11">
    <name type="scientific">Numida meleagris</name>
    <name type="common">Helmeted guineafowl</name>
    <name type="synonym">Phasianus meleagris</name>
    <dbReference type="NCBI Taxonomy" id="8996"/>
    <lineage>
        <taxon>Eukaryota</taxon>
        <taxon>Metazoa</taxon>
        <taxon>Chordata</taxon>
        <taxon>Craniata</taxon>
        <taxon>Vertebrata</taxon>
        <taxon>Euteleostomi</taxon>
        <taxon>Archelosauria</taxon>
        <taxon>Archosauria</taxon>
        <taxon>Dinosauria</taxon>
        <taxon>Saurischia</taxon>
        <taxon>Theropoda</taxon>
        <taxon>Coelurosauria</taxon>
        <taxon>Aves</taxon>
        <taxon>Neognathae</taxon>
        <taxon>Galloanserae</taxon>
        <taxon>Galliformes</taxon>
        <taxon>Numididae</taxon>
        <taxon>Numida</taxon>
    </lineage>
</organism>
<keyword evidence="6" id="KW-0211">Defensin</keyword>
<keyword evidence="8" id="KW-1015">Disulfide bond</keyword>
<dbReference type="GO" id="GO:0042742">
    <property type="term" value="P:defense response to bacterium"/>
    <property type="evidence" value="ECO:0007669"/>
    <property type="project" value="UniProtKB-KW"/>
</dbReference>
<feature type="domain" description="Beta-defensin-like" evidence="10">
    <location>
        <begin position="29"/>
        <end position="61"/>
    </location>
</feature>
<gene>
    <name evidence="11" type="primary">AvBD1</name>
</gene>
<proteinExistence type="evidence at transcript level"/>
<dbReference type="GO" id="GO:0031731">
    <property type="term" value="F:CCR6 chemokine receptor binding"/>
    <property type="evidence" value="ECO:0007669"/>
    <property type="project" value="TreeGrafter"/>
</dbReference>
<evidence type="ECO:0000256" key="6">
    <source>
        <dbReference type="ARBA" id="ARBA00022940"/>
    </source>
</evidence>
<dbReference type="SMR" id="A0A292GM78"/>
<reference evidence="11" key="1">
    <citation type="journal article" date="2016" name="Anim. Sci. J.">
        <title>Basic characterization of avian beta-defensin genes in the Japanese quail, Coturnix japonica.</title>
        <authorList>
            <person name="Ishige T."/>
            <person name="Hara H."/>
            <person name="Hirano T."/>
            <person name="Mannen H."/>
            <person name="Kono T."/>
            <person name="Hanzawa K."/>
        </authorList>
    </citation>
    <scope>NUCLEOTIDE SEQUENCE</scope>
    <source>
        <tissue evidence="11">Bone marrow</tissue>
    </source>
</reference>
<comment type="similarity">
    <text evidence="2">Belongs to the beta-defensin family.</text>
</comment>
<keyword evidence="4" id="KW-0929">Antimicrobial</keyword>
<comment type="subcellular location">
    <subcellularLocation>
        <location evidence="1">Secreted</location>
    </subcellularLocation>
</comment>
<feature type="signal peptide" evidence="9">
    <location>
        <begin position="1"/>
        <end position="20"/>
    </location>
</feature>
<evidence type="ECO:0000256" key="9">
    <source>
        <dbReference type="SAM" id="SignalP"/>
    </source>
</evidence>
<dbReference type="GO" id="GO:0005615">
    <property type="term" value="C:extracellular space"/>
    <property type="evidence" value="ECO:0007669"/>
    <property type="project" value="TreeGrafter"/>
</dbReference>
<name>A0A292GM78_NUMME</name>
<dbReference type="PANTHER" id="PTHR20515">
    <property type="entry name" value="BETA-DEFENSIN"/>
    <property type="match status" value="1"/>
</dbReference>
<evidence type="ECO:0000256" key="7">
    <source>
        <dbReference type="ARBA" id="ARBA00023022"/>
    </source>
</evidence>
<evidence type="ECO:0000256" key="2">
    <source>
        <dbReference type="ARBA" id="ARBA00007371"/>
    </source>
</evidence>
<dbReference type="PANTHER" id="PTHR20515:SF20">
    <property type="entry name" value="GALLINACIN-1-RELATED"/>
    <property type="match status" value="1"/>
</dbReference>
<keyword evidence="5 9" id="KW-0732">Signal</keyword>
<dbReference type="EMBL" id="AB697991">
    <property type="protein sequence ID" value="BBA71967.1"/>
    <property type="molecule type" value="mRNA"/>
</dbReference>
<dbReference type="GO" id="GO:0042056">
    <property type="term" value="F:chemoattractant activity"/>
    <property type="evidence" value="ECO:0007669"/>
    <property type="project" value="TreeGrafter"/>
</dbReference>
<dbReference type="GO" id="GO:0060326">
    <property type="term" value="P:cell chemotaxis"/>
    <property type="evidence" value="ECO:0007669"/>
    <property type="project" value="TreeGrafter"/>
</dbReference>
<keyword evidence="3" id="KW-0964">Secreted</keyword>
<keyword evidence="7" id="KW-0044">Antibiotic</keyword>
<sequence length="65" mass="7262">MRIMYLLFPVILLLAQGVAGSSRAPRSRAECSRQKGFCLFPNCPFGFIVSGTCSRFQLCCKKIWG</sequence>
<evidence type="ECO:0000256" key="3">
    <source>
        <dbReference type="ARBA" id="ARBA00022525"/>
    </source>
</evidence>
<dbReference type="Pfam" id="PF00711">
    <property type="entry name" value="Defensin_beta"/>
    <property type="match status" value="1"/>
</dbReference>
<evidence type="ECO:0000256" key="1">
    <source>
        <dbReference type="ARBA" id="ARBA00004613"/>
    </source>
</evidence>
<evidence type="ECO:0000259" key="10">
    <source>
        <dbReference type="Pfam" id="PF00711"/>
    </source>
</evidence>
<evidence type="ECO:0000313" key="11">
    <source>
        <dbReference type="EMBL" id="BBA71967.1"/>
    </source>
</evidence>
<dbReference type="InterPro" id="IPR001855">
    <property type="entry name" value="Defensin_beta-like"/>
</dbReference>
<dbReference type="SUPFAM" id="SSF57392">
    <property type="entry name" value="Defensin-like"/>
    <property type="match status" value="1"/>
</dbReference>
<accession>A0A292GM78</accession>
<evidence type="ECO:0000256" key="4">
    <source>
        <dbReference type="ARBA" id="ARBA00022529"/>
    </source>
</evidence>
<protein>
    <submittedName>
        <fullName evidence="11">Avian beta-defensin 1</fullName>
    </submittedName>
</protein>